<organism evidence="7 8">
    <name type="scientific">Congregibacter brevis</name>
    <dbReference type="NCBI Taxonomy" id="3081201"/>
    <lineage>
        <taxon>Bacteria</taxon>
        <taxon>Pseudomonadati</taxon>
        <taxon>Pseudomonadota</taxon>
        <taxon>Gammaproteobacteria</taxon>
        <taxon>Cellvibrionales</taxon>
        <taxon>Halieaceae</taxon>
        <taxon>Congregibacter</taxon>
    </lineage>
</organism>
<feature type="transmembrane region" description="Helical" evidence="6">
    <location>
        <begin position="351"/>
        <end position="374"/>
    </location>
</feature>
<protein>
    <submittedName>
        <fullName evidence="7">Oligosaccharide flippase family protein</fullName>
    </submittedName>
</protein>
<evidence type="ECO:0000256" key="3">
    <source>
        <dbReference type="ARBA" id="ARBA00022692"/>
    </source>
</evidence>
<dbReference type="InterPro" id="IPR050833">
    <property type="entry name" value="Poly_Biosynth_Transport"/>
</dbReference>
<gene>
    <name evidence="7" type="ORF">R0137_04240</name>
</gene>
<keyword evidence="4 6" id="KW-1133">Transmembrane helix</keyword>
<evidence type="ECO:0000256" key="6">
    <source>
        <dbReference type="SAM" id="Phobius"/>
    </source>
</evidence>
<keyword evidence="3 6" id="KW-0812">Transmembrane</keyword>
<comment type="subcellular location">
    <subcellularLocation>
        <location evidence="1">Cell membrane</location>
        <topology evidence="1">Multi-pass membrane protein</topology>
    </subcellularLocation>
</comment>
<feature type="transmembrane region" description="Helical" evidence="6">
    <location>
        <begin position="320"/>
        <end position="339"/>
    </location>
</feature>
<name>A0ABZ0IFA5_9GAMM</name>
<proteinExistence type="predicted"/>
<accession>A0ABZ0IFA5</accession>
<evidence type="ECO:0000256" key="2">
    <source>
        <dbReference type="ARBA" id="ARBA00022475"/>
    </source>
</evidence>
<feature type="transmembrane region" description="Helical" evidence="6">
    <location>
        <begin position="243"/>
        <end position="264"/>
    </location>
</feature>
<feature type="transmembrane region" description="Helical" evidence="6">
    <location>
        <begin position="193"/>
        <end position="213"/>
    </location>
</feature>
<dbReference type="Proteomes" id="UP001626549">
    <property type="component" value="Chromosome"/>
</dbReference>
<sequence>MPDSAANRSAPSAPKLSAAVWKAGALAISRGTGMAAQMAVQIAVGALAGPAGIGTLQLHMAWGSLLGELVGAGEPTRALRDHSLNGNSGSAVRAGLLKASKTILFYGALLGAFVILLVVSGLAAVLELRTGPLLISIVISAPLFALTRLFAETLKALDKAMWAITVENTVMPVVILGLCALIALDIVPVSQGAILSSAVAGLLLGLTMMTISLRRRWETTNESQATETDGKAAISVRGESMHFWLNGLLNIAFLQLPFLIMPWLVSVEEVGRYAVAHKLLNVITTLLILLSAVYGPKFARAAAAMNPQELRALLATTQRISLAIFVPAAVIMLALSEPLAKIFSLSPGSLLPLLALLCGGQLINAATGLSGVLLNMSGAAHLEFRLLIASCTATVVLAIPLGLYAGASGIAAAIAAGIALRNISSYLAVRKHINSLGTD</sequence>
<dbReference type="RefSeq" id="WP_407328811.1">
    <property type="nucleotide sequence ID" value="NZ_CP136865.1"/>
</dbReference>
<evidence type="ECO:0000256" key="5">
    <source>
        <dbReference type="ARBA" id="ARBA00023136"/>
    </source>
</evidence>
<evidence type="ECO:0000256" key="1">
    <source>
        <dbReference type="ARBA" id="ARBA00004651"/>
    </source>
</evidence>
<evidence type="ECO:0000313" key="7">
    <source>
        <dbReference type="EMBL" id="WOJ97790.1"/>
    </source>
</evidence>
<dbReference type="EMBL" id="CP136865">
    <property type="protein sequence ID" value="WOJ97790.1"/>
    <property type="molecule type" value="Genomic_DNA"/>
</dbReference>
<feature type="transmembrane region" description="Helical" evidence="6">
    <location>
        <begin position="103"/>
        <end position="126"/>
    </location>
</feature>
<reference evidence="7 8" key="1">
    <citation type="submission" date="2023-10" db="EMBL/GenBank/DDBJ databases">
        <title>Two novel species belonging to the OM43/NOR5 clade.</title>
        <authorList>
            <person name="Park M."/>
        </authorList>
    </citation>
    <scope>NUCLEOTIDE SEQUENCE [LARGE SCALE GENOMIC DNA]</scope>
    <source>
        <strain evidence="7 8">IMCC45268</strain>
    </source>
</reference>
<dbReference type="PANTHER" id="PTHR30250">
    <property type="entry name" value="PST FAMILY PREDICTED COLANIC ACID TRANSPORTER"/>
    <property type="match status" value="1"/>
</dbReference>
<keyword evidence="5 6" id="KW-0472">Membrane</keyword>
<feature type="transmembrane region" description="Helical" evidence="6">
    <location>
        <begin position="132"/>
        <end position="151"/>
    </location>
</feature>
<feature type="transmembrane region" description="Helical" evidence="6">
    <location>
        <begin position="163"/>
        <end position="187"/>
    </location>
</feature>
<feature type="transmembrane region" description="Helical" evidence="6">
    <location>
        <begin position="279"/>
        <end position="299"/>
    </location>
</feature>
<evidence type="ECO:0000256" key="4">
    <source>
        <dbReference type="ARBA" id="ARBA00022989"/>
    </source>
</evidence>
<dbReference type="Pfam" id="PF13440">
    <property type="entry name" value="Polysacc_synt_3"/>
    <property type="match status" value="1"/>
</dbReference>
<evidence type="ECO:0000313" key="8">
    <source>
        <dbReference type="Proteomes" id="UP001626549"/>
    </source>
</evidence>
<dbReference type="PANTHER" id="PTHR30250:SF11">
    <property type="entry name" value="O-ANTIGEN TRANSPORTER-RELATED"/>
    <property type="match status" value="1"/>
</dbReference>
<keyword evidence="2" id="KW-1003">Cell membrane</keyword>
<keyword evidence="8" id="KW-1185">Reference proteome</keyword>